<dbReference type="Proteomes" id="UP000002320">
    <property type="component" value="Unassembled WGS sequence"/>
</dbReference>
<keyword evidence="5" id="KW-1185">Reference proteome</keyword>
<dbReference type="GO" id="GO:0016799">
    <property type="term" value="F:hydrolase activity, hydrolyzing N-glycosyl compounds"/>
    <property type="evidence" value="ECO:0007669"/>
    <property type="project" value="InterPro"/>
</dbReference>
<dbReference type="VEuPathDB" id="VectorBase:CQUJHB006770"/>
<evidence type="ECO:0000259" key="2">
    <source>
        <dbReference type="Pfam" id="PF01156"/>
    </source>
</evidence>
<dbReference type="EMBL" id="DS232788">
    <property type="protein sequence ID" value="EDS45676.1"/>
    <property type="molecule type" value="Genomic_DNA"/>
</dbReference>
<keyword evidence="3" id="KW-0378">Hydrolase</keyword>
<dbReference type="FunCoup" id="B0XDW9">
    <property type="interactions" value="12"/>
</dbReference>
<dbReference type="VEuPathDB" id="VectorBase:CPIJ017300"/>
<organism>
    <name type="scientific">Culex quinquefasciatus</name>
    <name type="common">Southern house mosquito</name>
    <name type="synonym">Culex pungens</name>
    <dbReference type="NCBI Taxonomy" id="7176"/>
    <lineage>
        <taxon>Eukaryota</taxon>
        <taxon>Metazoa</taxon>
        <taxon>Ecdysozoa</taxon>
        <taxon>Arthropoda</taxon>
        <taxon>Hexapoda</taxon>
        <taxon>Insecta</taxon>
        <taxon>Pterygota</taxon>
        <taxon>Neoptera</taxon>
        <taxon>Endopterygota</taxon>
        <taxon>Diptera</taxon>
        <taxon>Nematocera</taxon>
        <taxon>Culicoidea</taxon>
        <taxon>Culicidae</taxon>
        <taxon>Culicinae</taxon>
        <taxon>Culicini</taxon>
        <taxon>Culex</taxon>
        <taxon>Culex</taxon>
    </lineage>
</organism>
<name>B0XDW9_CULQU</name>
<dbReference type="HOGENOM" id="CLU_036838_11_2_1"/>
<dbReference type="Gene3D" id="3.90.245.10">
    <property type="entry name" value="Ribonucleoside hydrolase-like"/>
    <property type="match status" value="1"/>
</dbReference>
<dbReference type="AlphaFoldDB" id="B0XDW9"/>
<evidence type="ECO:0000313" key="3">
    <source>
        <dbReference type="EMBL" id="EDS45676.1"/>
    </source>
</evidence>
<dbReference type="OrthoDB" id="432381at2759"/>
<comment type="similarity">
    <text evidence="1">Belongs to the IUNH family.</text>
</comment>
<evidence type="ECO:0000313" key="4">
    <source>
        <dbReference type="EnsemblMetazoa" id="CPIJ017300-PA"/>
    </source>
</evidence>
<dbReference type="InParanoid" id="B0XDW9"/>
<dbReference type="PANTHER" id="PTHR46190">
    <property type="entry name" value="SI:CH211-201H21.5-RELATED"/>
    <property type="match status" value="1"/>
</dbReference>
<feature type="domain" description="Inosine/uridine-preferring nucleoside hydrolase" evidence="2">
    <location>
        <begin position="11"/>
        <end position="288"/>
    </location>
</feature>
<dbReference type="Pfam" id="PF01156">
    <property type="entry name" value="IU_nuc_hydro"/>
    <property type="match status" value="1"/>
</dbReference>
<accession>B0XDW9</accession>
<dbReference type="eggNOG" id="KOG2938">
    <property type="taxonomic scope" value="Eukaryota"/>
</dbReference>
<gene>
    <name evidence="4" type="primary">6051390</name>
    <name evidence="3" type="ORF">CpipJ_CPIJ017300</name>
</gene>
<dbReference type="STRING" id="7176.B0XDW9"/>
<dbReference type="OMA" id="YLMGGNR"/>
<evidence type="ECO:0000256" key="1">
    <source>
        <dbReference type="ARBA" id="ARBA00009176"/>
    </source>
</evidence>
<dbReference type="InterPro" id="IPR001910">
    <property type="entry name" value="Inosine/uridine_hydrolase_dom"/>
</dbReference>
<protein>
    <submittedName>
        <fullName evidence="3 4">Pyrimidine-specific ribonucleoside hydrolase rihA</fullName>
    </submittedName>
</protein>
<evidence type="ECO:0000313" key="5">
    <source>
        <dbReference type="Proteomes" id="UP000002320"/>
    </source>
</evidence>
<dbReference type="KEGG" id="cqu:CpipJ_CPIJ017300"/>
<dbReference type="EnsemblMetazoa" id="CPIJ017300-RA">
    <property type="protein sequence ID" value="CPIJ017300-PA"/>
    <property type="gene ID" value="CPIJ017300"/>
</dbReference>
<dbReference type="CDD" id="cd02649">
    <property type="entry name" value="nuc_hydro_CeIAG"/>
    <property type="match status" value="1"/>
</dbReference>
<reference evidence="3" key="1">
    <citation type="submission" date="2007-03" db="EMBL/GenBank/DDBJ databases">
        <title>Annotation of Culex pipiens quinquefasciatus.</title>
        <authorList>
            <consortium name="The Broad Institute Genome Sequencing Platform"/>
            <person name="Atkinson P.W."/>
            <person name="Hemingway J."/>
            <person name="Christensen B.M."/>
            <person name="Higgs S."/>
            <person name="Kodira C."/>
            <person name="Hannick L."/>
            <person name="Megy K."/>
            <person name="O'Leary S."/>
            <person name="Pearson M."/>
            <person name="Haas B.J."/>
            <person name="Mauceli E."/>
            <person name="Wortman J.R."/>
            <person name="Lee N.H."/>
            <person name="Guigo R."/>
            <person name="Stanke M."/>
            <person name="Alvarado L."/>
            <person name="Amedeo P."/>
            <person name="Antoine C.H."/>
            <person name="Arensburger P."/>
            <person name="Bidwell S.L."/>
            <person name="Crawford M."/>
            <person name="Camaro F."/>
            <person name="Devon K."/>
            <person name="Engels R."/>
            <person name="Hammond M."/>
            <person name="Howarth C."/>
            <person name="Koehrsen M."/>
            <person name="Lawson D."/>
            <person name="Montgomery P."/>
            <person name="Nene V."/>
            <person name="Nusbaum C."/>
            <person name="Puiu D."/>
            <person name="Romero-Severson J."/>
            <person name="Severson D.W."/>
            <person name="Shumway M."/>
            <person name="Sisk P."/>
            <person name="Stolte C."/>
            <person name="Zeng Q."/>
            <person name="Eisenstadt E."/>
            <person name="Fraser-Liggett C."/>
            <person name="Strausberg R."/>
            <person name="Galagan J."/>
            <person name="Birren B."/>
            <person name="Collins F.H."/>
        </authorList>
    </citation>
    <scope>NUCLEOTIDE SEQUENCE [LARGE SCALE GENOMIC DNA]</scope>
    <source>
        <strain evidence="3">JHB</strain>
    </source>
</reference>
<dbReference type="PANTHER" id="PTHR46190:SF1">
    <property type="entry name" value="SI:CH211-201H21.5"/>
    <property type="match status" value="1"/>
</dbReference>
<proteinExistence type="inferred from homology"/>
<reference evidence="4" key="2">
    <citation type="submission" date="2021-02" db="UniProtKB">
        <authorList>
            <consortium name="EnsemblMetazoa"/>
        </authorList>
    </citation>
    <scope>IDENTIFICATION</scope>
    <source>
        <strain evidence="4">JHB</strain>
    </source>
</reference>
<dbReference type="InterPro" id="IPR052775">
    <property type="entry name" value="IUN_hydrolase"/>
</dbReference>
<dbReference type="InterPro" id="IPR036452">
    <property type="entry name" value="Ribo_hydro-like"/>
</dbReference>
<dbReference type="SUPFAM" id="SSF53590">
    <property type="entry name" value="Nucleoside hydrolase"/>
    <property type="match status" value="1"/>
</dbReference>
<sequence length="310" mass="33782">MTRGHFTIGVSSPNVKIEAISCVKGNANVTMVGRNVMRILAAMGKENEVPVFLGSNERLITPEPTVNPDDMYFGVDGFSDVDYSHLPPPNMALLKTGAVHEIARLILKYPSEISFISLGPLTNLALALKAYPETRQLIKEVLIMGGNRHGVGNTESAAEFNFYHDPEGANIVLNNYPGPITILPWETANRENLVMNQTWRFETIASGPPNPVLEILNPAERKALEAGANWLPCDLLVAMAFTHPELVTERQQYPGSVELAGLLTRGQLVLNHRSEGTGHITIVDNMDHFAVQRLIMGLAAGCEGCASFGK</sequence>